<accession>A0AAV1R2Y4</accession>
<organism evidence="1 2">
    <name type="scientific">Dovyalis caffra</name>
    <dbReference type="NCBI Taxonomy" id="77055"/>
    <lineage>
        <taxon>Eukaryota</taxon>
        <taxon>Viridiplantae</taxon>
        <taxon>Streptophyta</taxon>
        <taxon>Embryophyta</taxon>
        <taxon>Tracheophyta</taxon>
        <taxon>Spermatophyta</taxon>
        <taxon>Magnoliopsida</taxon>
        <taxon>eudicotyledons</taxon>
        <taxon>Gunneridae</taxon>
        <taxon>Pentapetalae</taxon>
        <taxon>rosids</taxon>
        <taxon>fabids</taxon>
        <taxon>Malpighiales</taxon>
        <taxon>Salicaceae</taxon>
        <taxon>Flacourtieae</taxon>
        <taxon>Dovyalis</taxon>
    </lineage>
</organism>
<evidence type="ECO:0000313" key="1">
    <source>
        <dbReference type="EMBL" id="CAK7328361.1"/>
    </source>
</evidence>
<dbReference type="EMBL" id="CAWUPB010000893">
    <property type="protein sequence ID" value="CAK7328361.1"/>
    <property type="molecule type" value="Genomic_DNA"/>
</dbReference>
<keyword evidence="2" id="KW-1185">Reference proteome</keyword>
<dbReference type="Proteomes" id="UP001314170">
    <property type="component" value="Unassembled WGS sequence"/>
</dbReference>
<comment type="caution">
    <text evidence="1">The sequence shown here is derived from an EMBL/GenBank/DDBJ whole genome shotgun (WGS) entry which is preliminary data.</text>
</comment>
<sequence>MIEIQIPMAYDPVNPLSFVSPSECGSRLFSRFCIANVVGKPDILICQEDLKREMGRSFVRAVYHESIASDACIC</sequence>
<name>A0AAV1R2Y4_9ROSI</name>
<dbReference type="AlphaFoldDB" id="A0AAV1R2Y4"/>
<protein>
    <submittedName>
        <fullName evidence="1">Uncharacterized protein</fullName>
    </submittedName>
</protein>
<gene>
    <name evidence="1" type="ORF">DCAF_LOCUS6083</name>
</gene>
<proteinExistence type="predicted"/>
<evidence type="ECO:0000313" key="2">
    <source>
        <dbReference type="Proteomes" id="UP001314170"/>
    </source>
</evidence>
<reference evidence="1 2" key="1">
    <citation type="submission" date="2024-01" db="EMBL/GenBank/DDBJ databases">
        <authorList>
            <person name="Waweru B."/>
        </authorList>
    </citation>
    <scope>NUCLEOTIDE SEQUENCE [LARGE SCALE GENOMIC DNA]</scope>
</reference>